<evidence type="ECO:0000256" key="7">
    <source>
        <dbReference type="ARBA" id="ARBA00023004"/>
    </source>
</evidence>
<dbReference type="SUPFAM" id="SSF54292">
    <property type="entry name" value="2Fe-2S ferredoxin-like"/>
    <property type="match status" value="1"/>
</dbReference>
<accession>A0A1W1DB15</accession>
<dbReference type="PANTHER" id="PTHR23426:SF65">
    <property type="entry name" value="FERREDOXIN-2, MITOCHONDRIAL"/>
    <property type="match status" value="1"/>
</dbReference>
<dbReference type="PANTHER" id="PTHR23426">
    <property type="entry name" value="FERREDOXIN/ADRENODOXIN"/>
    <property type="match status" value="1"/>
</dbReference>
<reference evidence="11" key="1">
    <citation type="submission" date="2016-10" db="EMBL/GenBank/DDBJ databases">
        <authorList>
            <person name="de Groot N.N."/>
        </authorList>
    </citation>
    <scope>NUCLEOTIDE SEQUENCE</scope>
</reference>
<dbReference type="GO" id="GO:0140647">
    <property type="term" value="P:P450-containing electron transport chain"/>
    <property type="evidence" value="ECO:0007669"/>
    <property type="project" value="InterPro"/>
</dbReference>
<evidence type="ECO:0000256" key="2">
    <source>
        <dbReference type="ARBA" id="ARBA00019395"/>
    </source>
</evidence>
<keyword evidence="4" id="KW-0001">2Fe-2S</keyword>
<evidence type="ECO:0000259" key="10">
    <source>
        <dbReference type="PROSITE" id="PS51085"/>
    </source>
</evidence>
<dbReference type="GO" id="GO:0009055">
    <property type="term" value="F:electron transfer activity"/>
    <property type="evidence" value="ECO:0007669"/>
    <property type="project" value="InterPro"/>
</dbReference>
<protein>
    <recommendedName>
        <fullName evidence="2">2Fe-2S ferredoxin</fullName>
    </recommendedName>
</protein>
<dbReference type="PROSITE" id="PS00814">
    <property type="entry name" value="ADX"/>
    <property type="match status" value="1"/>
</dbReference>
<dbReference type="InterPro" id="IPR001055">
    <property type="entry name" value="Adrenodoxin-like"/>
</dbReference>
<dbReference type="InterPro" id="IPR036010">
    <property type="entry name" value="2Fe-2S_ferredoxin-like_sf"/>
</dbReference>
<organism evidence="11">
    <name type="scientific">hydrothermal vent metagenome</name>
    <dbReference type="NCBI Taxonomy" id="652676"/>
    <lineage>
        <taxon>unclassified sequences</taxon>
        <taxon>metagenomes</taxon>
        <taxon>ecological metagenomes</taxon>
    </lineage>
</organism>
<comment type="similarity">
    <text evidence="1">Belongs to the adrenodoxin/putidaredoxin family.</text>
</comment>
<gene>
    <name evidence="11" type="ORF">MNB_SUP05-4-214</name>
</gene>
<dbReference type="GO" id="GO:0051537">
    <property type="term" value="F:2 iron, 2 sulfur cluster binding"/>
    <property type="evidence" value="ECO:0007669"/>
    <property type="project" value="UniProtKB-KW"/>
</dbReference>
<keyword evidence="6" id="KW-0249">Electron transport</keyword>
<evidence type="ECO:0000256" key="5">
    <source>
        <dbReference type="ARBA" id="ARBA00022723"/>
    </source>
</evidence>
<dbReference type="GO" id="GO:0005829">
    <property type="term" value="C:cytosol"/>
    <property type="evidence" value="ECO:0007669"/>
    <property type="project" value="TreeGrafter"/>
</dbReference>
<proteinExistence type="inferred from homology"/>
<name>A0A1W1DB15_9ZZZZ</name>
<dbReference type="InterPro" id="IPR001041">
    <property type="entry name" value="2Fe-2S_ferredoxin-type"/>
</dbReference>
<dbReference type="InterPro" id="IPR018298">
    <property type="entry name" value="Adrenodoxin_Fe-S_BS"/>
</dbReference>
<dbReference type="Pfam" id="PF00111">
    <property type="entry name" value="Fer2"/>
    <property type="match status" value="1"/>
</dbReference>
<keyword evidence="3" id="KW-0813">Transport</keyword>
<evidence type="ECO:0000313" key="11">
    <source>
        <dbReference type="EMBL" id="SFV77799.1"/>
    </source>
</evidence>
<dbReference type="PRINTS" id="PR00355">
    <property type="entry name" value="ADRENODOXIN"/>
</dbReference>
<comment type="cofactor">
    <cofactor evidence="9">
        <name>[2Fe-2S] cluster</name>
        <dbReference type="ChEBI" id="CHEBI:190135"/>
    </cofactor>
</comment>
<dbReference type="Gene3D" id="3.10.20.30">
    <property type="match status" value="1"/>
</dbReference>
<keyword evidence="8" id="KW-0411">Iron-sulfur</keyword>
<evidence type="ECO:0000256" key="3">
    <source>
        <dbReference type="ARBA" id="ARBA00022448"/>
    </source>
</evidence>
<feature type="domain" description="2Fe-2S ferredoxin-type" evidence="10">
    <location>
        <begin position="2"/>
        <end position="104"/>
    </location>
</feature>
<dbReference type="PROSITE" id="PS51085">
    <property type="entry name" value="2FE2S_FER_2"/>
    <property type="match status" value="1"/>
</dbReference>
<dbReference type="NCBIfam" id="TIGR02007">
    <property type="entry name" value="fdx_isc"/>
    <property type="match status" value="1"/>
</dbReference>
<dbReference type="InterPro" id="IPR011536">
    <property type="entry name" value="Fdx_isc"/>
</dbReference>
<dbReference type="CDD" id="cd00207">
    <property type="entry name" value="fer2"/>
    <property type="match status" value="1"/>
</dbReference>
<evidence type="ECO:0000256" key="9">
    <source>
        <dbReference type="ARBA" id="ARBA00034078"/>
    </source>
</evidence>
<dbReference type="AlphaFoldDB" id="A0A1W1DB15"/>
<dbReference type="EMBL" id="FPHR01000032">
    <property type="protein sequence ID" value="SFV77799.1"/>
    <property type="molecule type" value="Genomic_DNA"/>
</dbReference>
<evidence type="ECO:0000256" key="4">
    <source>
        <dbReference type="ARBA" id="ARBA00022714"/>
    </source>
</evidence>
<evidence type="ECO:0000256" key="6">
    <source>
        <dbReference type="ARBA" id="ARBA00022982"/>
    </source>
</evidence>
<evidence type="ECO:0000256" key="8">
    <source>
        <dbReference type="ARBA" id="ARBA00023014"/>
    </source>
</evidence>
<sequence length="112" mass="12408">MPQIIILPHYELCPEGVVIEAKAGDTVCNAMLANDVEIEHACEMSNACTTCHIYVREGFDSLPESDEIEDDMLDKAWGLDPDSRLSCQSVVGEVDLVVEIPKYTINQVSENH</sequence>
<dbReference type="GO" id="GO:0046872">
    <property type="term" value="F:metal ion binding"/>
    <property type="evidence" value="ECO:0007669"/>
    <property type="project" value="UniProtKB-KW"/>
</dbReference>
<keyword evidence="5" id="KW-0479">Metal-binding</keyword>
<dbReference type="InterPro" id="IPR012675">
    <property type="entry name" value="Beta-grasp_dom_sf"/>
</dbReference>
<keyword evidence="7" id="KW-0408">Iron</keyword>
<evidence type="ECO:0000256" key="1">
    <source>
        <dbReference type="ARBA" id="ARBA00010914"/>
    </source>
</evidence>